<dbReference type="EMBL" id="FPKU01000004">
    <property type="protein sequence ID" value="SFZ86835.1"/>
    <property type="molecule type" value="Genomic_DNA"/>
</dbReference>
<organism evidence="2 3">
    <name type="scientific">Devosia enhydra</name>
    <dbReference type="NCBI Taxonomy" id="665118"/>
    <lineage>
        <taxon>Bacteria</taxon>
        <taxon>Pseudomonadati</taxon>
        <taxon>Pseudomonadota</taxon>
        <taxon>Alphaproteobacteria</taxon>
        <taxon>Hyphomicrobiales</taxon>
        <taxon>Devosiaceae</taxon>
        <taxon>Devosia</taxon>
    </lineage>
</organism>
<dbReference type="AlphaFoldDB" id="A0A1K2I3N5"/>
<keyword evidence="3" id="KW-1185">Reference proteome</keyword>
<dbReference type="InterPro" id="IPR054597">
    <property type="entry name" value="FeeM_cat"/>
</dbReference>
<dbReference type="STRING" id="665118.SAMN02983003_4029"/>
<evidence type="ECO:0000259" key="1">
    <source>
        <dbReference type="Pfam" id="PF21926"/>
    </source>
</evidence>
<feature type="domain" description="N-acyl amino acid synthase FeeM catalytic core" evidence="1">
    <location>
        <begin position="45"/>
        <end position="201"/>
    </location>
</feature>
<sequence length="257" mass="29253">MVGVVLMSIASQEAGQASRFALGLVDMLDRVEYRRVSPEQQLDPIYRLRYEAYRREEFIQPNAQGIVRDEFDELPNAYAYGVYLDGQLVSSVRFHYMTQDFRTAPSHSVFTDVLDPLLDDGATFIDPGRFTADHEASLAFPALPFLTLRVVVMATVHWGVDYCLSSVRPEHVAFYRRVFNSKKLSAERYYHGLSFPMVLYASHVPSTIGGLCERYPFFKSTEMERQLMFGPKASTGMILPTARMAHMLSQRHQALAC</sequence>
<reference evidence="2 3" key="1">
    <citation type="submission" date="2016-11" db="EMBL/GenBank/DDBJ databases">
        <authorList>
            <person name="Jaros S."/>
            <person name="Januszkiewicz K."/>
            <person name="Wedrychowicz H."/>
        </authorList>
    </citation>
    <scope>NUCLEOTIDE SEQUENCE [LARGE SCALE GENOMIC DNA]</scope>
    <source>
        <strain evidence="2 3">ATCC 23634</strain>
    </source>
</reference>
<name>A0A1K2I3N5_9HYPH</name>
<evidence type="ECO:0000313" key="2">
    <source>
        <dbReference type="EMBL" id="SFZ86835.1"/>
    </source>
</evidence>
<dbReference type="Gene3D" id="3.40.630.30">
    <property type="match status" value="1"/>
</dbReference>
<accession>A0A1K2I3N5</accession>
<dbReference type="SUPFAM" id="SSF55729">
    <property type="entry name" value="Acyl-CoA N-acyltransferases (Nat)"/>
    <property type="match status" value="1"/>
</dbReference>
<protein>
    <submittedName>
        <fullName evidence="2">Autoinducer synthase</fullName>
    </submittedName>
</protein>
<proteinExistence type="predicted"/>
<evidence type="ECO:0000313" key="3">
    <source>
        <dbReference type="Proteomes" id="UP000183447"/>
    </source>
</evidence>
<dbReference type="Pfam" id="PF21926">
    <property type="entry name" value="FeeM"/>
    <property type="match status" value="1"/>
</dbReference>
<dbReference type="InterPro" id="IPR016181">
    <property type="entry name" value="Acyl_CoA_acyltransferase"/>
</dbReference>
<gene>
    <name evidence="2" type="ORF">SAMN02983003_4029</name>
</gene>
<dbReference type="Proteomes" id="UP000183447">
    <property type="component" value="Unassembled WGS sequence"/>
</dbReference>